<dbReference type="RefSeq" id="XP_060415109.1">
    <property type="nucleotide sequence ID" value="XM_060554502.1"/>
</dbReference>
<dbReference type="AlphaFoldDB" id="A0AAD8Q170"/>
<dbReference type="GeneID" id="85438742"/>
<protein>
    <recommendedName>
        <fullName evidence="2">DUF7029 domain-containing protein</fullName>
    </recommendedName>
</protein>
<dbReference type="Proteomes" id="UP001230504">
    <property type="component" value="Unassembled WGS sequence"/>
</dbReference>
<dbReference type="EMBL" id="JAHLJV010000023">
    <property type="protein sequence ID" value="KAK1593843.1"/>
    <property type="molecule type" value="Genomic_DNA"/>
</dbReference>
<feature type="signal peptide" evidence="1">
    <location>
        <begin position="1"/>
        <end position="22"/>
    </location>
</feature>
<feature type="chain" id="PRO_5041911399" description="DUF7029 domain-containing protein" evidence="1">
    <location>
        <begin position="23"/>
        <end position="543"/>
    </location>
</feature>
<keyword evidence="4" id="KW-1185">Reference proteome</keyword>
<feature type="domain" description="DUF7029" evidence="2">
    <location>
        <begin position="149"/>
        <end position="248"/>
    </location>
</feature>
<accession>A0AAD8Q170</accession>
<keyword evidence="1" id="KW-0732">Signal</keyword>
<name>A0AAD8Q170_9PEZI</name>
<evidence type="ECO:0000256" key="1">
    <source>
        <dbReference type="SAM" id="SignalP"/>
    </source>
</evidence>
<organism evidence="3 4">
    <name type="scientific">Colletotrichum navitas</name>
    <dbReference type="NCBI Taxonomy" id="681940"/>
    <lineage>
        <taxon>Eukaryota</taxon>
        <taxon>Fungi</taxon>
        <taxon>Dikarya</taxon>
        <taxon>Ascomycota</taxon>
        <taxon>Pezizomycotina</taxon>
        <taxon>Sordariomycetes</taxon>
        <taxon>Hypocreomycetidae</taxon>
        <taxon>Glomerellales</taxon>
        <taxon>Glomerellaceae</taxon>
        <taxon>Colletotrichum</taxon>
        <taxon>Colletotrichum graminicola species complex</taxon>
    </lineage>
</organism>
<evidence type="ECO:0000313" key="3">
    <source>
        <dbReference type="EMBL" id="KAK1593843.1"/>
    </source>
</evidence>
<comment type="caution">
    <text evidence="3">The sequence shown here is derived from an EMBL/GenBank/DDBJ whole genome shotgun (WGS) entry which is preliminary data.</text>
</comment>
<evidence type="ECO:0000313" key="4">
    <source>
        <dbReference type="Proteomes" id="UP001230504"/>
    </source>
</evidence>
<proteinExistence type="predicted"/>
<evidence type="ECO:0000259" key="2">
    <source>
        <dbReference type="Pfam" id="PF22974"/>
    </source>
</evidence>
<gene>
    <name evidence="3" type="ORF">LY79DRAFT_513522</name>
</gene>
<dbReference type="Pfam" id="PF22974">
    <property type="entry name" value="DUF7029"/>
    <property type="match status" value="1"/>
</dbReference>
<dbReference type="InterPro" id="IPR054293">
    <property type="entry name" value="DUF7029"/>
</dbReference>
<sequence>MVRATLAGRLLAGLLLATGAAAHAEGCGCAPDGVKRVTYIVVEMPDQPELAAAEATSTLTTLSTITPTPTPTPQIAHVIEDIPAYVPVVAQPEELRPAVNTTHTFGPTTGPGIDTKDPVNIVPATNVSLYYAGAGESADQQGSIDMSLAFKNPAVVLEHVDAVAAVVCGDDELTVAFSDADAFHQAVQGWTASADEGGFVLVTNHLGNCDAEFERGFFMATGLAADDDALSVTVAASKEELASIAGSCEMAFTSLPAATLARRLTLDPSYSLSFAQGLANDTVLYSDGQYVNITADEAWFSSSITFSGYLKYNFWGFKLEALYFDLDAAFDSAVGVSADVLAAYSHSLKYAPDALSYSLVTVPGVVELGPGVAFAVGLDLDVSAAVGVTAGLSVGLPAGKVHLDLLDFDKTSATGWDPVYSSHANITESADVRVNASADVTVRLAFDLLGGLVDLSAGITATPGFDNTFKLRGGQKLGLAGNFTSAPTEAVADVPEDGLVCAEKNGVEFATDFRFNLTGYATKYWSAELYSVRVPLWDVCYSF</sequence>
<reference evidence="3" key="1">
    <citation type="submission" date="2021-06" db="EMBL/GenBank/DDBJ databases">
        <title>Comparative genomics, transcriptomics and evolutionary studies reveal genomic signatures of adaptation to plant cell wall in hemibiotrophic fungi.</title>
        <authorList>
            <consortium name="DOE Joint Genome Institute"/>
            <person name="Baroncelli R."/>
            <person name="Diaz J.F."/>
            <person name="Benocci T."/>
            <person name="Peng M."/>
            <person name="Battaglia E."/>
            <person name="Haridas S."/>
            <person name="Andreopoulos W."/>
            <person name="Labutti K."/>
            <person name="Pangilinan J."/>
            <person name="Floch G.L."/>
            <person name="Makela M.R."/>
            <person name="Henrissat B."/>
            <person name="Grigoriev I.V."/>
            <person name="Crouch J.A."/>
            <person name="De Vries R.P."/>
            <person name="Sukno S.A."/>
            <person name="Thon M.R."/>
        </authorList>
    </citation>
    <scope>NUCLEOTIDE SEQUENCE</scope>
    <source>
        <strain evidence="3">CBS 125086</strain>
    </source>
</reference>